<dbReference type="InterPro" id="IPR043129">
    <property type="entry name" value="ATPase_NBD"/>
</dbReference>
<feature type="region of interest" description="Disordered" evidence="4">
    <location>
        <begin position="33"/>
        <end position="56"/>
    </location>
</feature>
<dbReference type="InterPro" id="IPR013126">
    <property type="entry name" value="Hsp_70_fam"/>
</dbReference>
<keyword evidence="6" id="KW-1185">Reference proteome</keyword>
<accession>A0AAP0EDJ6</accession>
<name>A0AAP0EDJ6_9MAGN</name>
<dbReference type="GO" id="GO:0140662">
    <property type="term" value="F:ATP-dependent protein folding chaperone"/>
    <property type="evidence" value="ECO:0007669"/>
    <property type="project" value="InterPro"/>
</dbReference>
<evidence type="ECO:0000256" key="3">
    <source>
        <dbReference type="RuleBase" id="RU003322"/>
    </source>
</evidence>
<evidence type="ECO:0000313" key="5">
    <source>
        <dbReference type="EMBL" id="KAK9087009.1"/>
    </source>
</evidence>
<dbReference type="FunFam" id="3.90.640.10:FF:000003">
    <property type="entry name" value="Molecular chaperone DnaK"/>
    <property type="match status" value="1"/>
</dbReference>
<comment type="similarity">
    <text evidence="3">Belongs to the heat shock protein 70 family.</text>
</comment>
<evidence type="ECO:0000256" key="1">
    <source>
        <dbReference type="ARBA" id="ARBA00022741"/>
    </source>
</evidence>
<evidence type="ECO:0000313" key="6">
    <source>
        <dbReference type="Proteomes" id="UP001420932"/>
    </source>
</evidence>
<keyword evidence="1 3" id="KW-0547">Nucleotide-binding</keyword>
<feature type="compositionally biased region" description="Basic residues" evidence="4">
    <location>
        <begin position="41"/>
        <end position="56"/>
    </location>
</feature>
<comment type="caution">
    <text evidence="5">The sequence shown here is derived from an EMBL/GenBank/DDBJ whole genome shotgun (WGS) entry which is preliminary data.</text>
</comment>
<dbReference type="Proteomes" id="UP001420932">
    <property type="component" value="Unassembled WGS sequence"/>
</dbReference>
<dbReference type="Gene3D" id="3.90.640.10">
    <property type="entry name" value="Actin, Chain A, domain 4"/>
    <property type="match status" value="1"/>
</dbReference>
<dbReference type="GO" id="GO:0005524">
    <property type="term" value="F:ATP binding"/>
    <property type="evidence" value="ECO:0007669"/>
    <property type="project" value="UniProtKB-KW"/>
</dbReference>
<evidence type="ECO:0000256" key="2">
    <source>
        <dbReference type="ARBA" id="ARBA00022840"/>
    </source>
</evidence>
<keyword evidence="2 3" id="KW-0067">ATP-binding</keyword>
<reference evidence="5 6" key="1">
    <citation type="submission" date="2024-01" db="EMBL/GenBank/DDBJ databases">
        <title>Genome assemblies of Stephania.</title>
        <authorList>
            <person name="Yang L."/>
        </authorList>
    </citation>
    <scope>NUCLEOTIDE SEQUENCE [LARGE SCALE GENOMIC DNA]</scope>
    <source>
        <strain evidence="5">YNDBR</strain>
        <tissue evidence="5">Leaf</tissue>
    </source>
</reference>
<gene>
    <name evidence="5" type="ORF">Syun_029403</name>
</gene>
<dbReference type="AlphaFoldDB" id="A0AAP0EDJ6"/>
<dbReference type="SUPFAM" id="SSF53067">
    <property type="entry name" value="Actin-like ATPase domain"/>
    <property type="match status" value="1"/>
</dbReference>
<dbReference type="EMBL" id="JBBNAF010000013">
    <property type="protein sequence ID" value="KAK9087009.1"/>
    <property type="molecule type" value="Genomic_DNA"/>
</dbReference>
<organism evidence="5 6">
    <name type="scientific">Stephania yunnanensis</name>
    <dbReference type="NCBI Taxonomy" id="152371"/>
    <lineage>
        <taxon>Eukaryota</taxon>
        <taxon>Viridiplantae</taxon>
        <taxon>Streptophyta</taxon>
        <taxon>Embryophyta</taxon>
        <taxon>Tracheophyta</taxon>
        <taxon>Spermatophyta</taxon>
        <taxon>Magnoliopsida</taxon>
        <taxon>Ranunculales</taxon>
        <taxon>Menispermaceae</taxon>
        <taxon>Menispermoideae</taxon>
        <taxon>Cissampelideae</taxon>
        <taxon>Stephania</taxon>
    </lineage>
</organism>
<evidence type="ECO:0000256" key="4">
    <source>
        <dbReference type="SAM" id="MobiDB-lite"/>
    </source>
</evidence>
<proteinExistence type="inferred from homology"/>
<protein>
    <submittedName>
        <fullName evidence="5">Uncharacterized protein</fullName>
    </submittedName>
</protein>
<dbReference type="Pfam" id="PF00012">
    <property type="entry name" value="HSP70"/>
    <property type="match status" value="1"/>
</dbReference>
<sequence>MVPTFPPKLYFVIPIHQISRFVTTNLEISLYPLQNPPSSRPPHHRKPPKALTKQTHRAIRSHRLRRLSSILSSLLSGRAVSPVTGPQISNPRQIWRLCSVALNSHSLVSPSLSSHRPPNPQSPTSCPRTTLLPGSAALLLSCSVVLHHFSPRFCSSRVSLRALIQSPLRSLFGGIVLSFIPRLAVLDWQLRYTEDKGITHLPAIHGGLLKPDVVEGTDDERVWSLPCWDLTETSKRDDGIDLLKDNQALQRLTGTAEKTKMNLSSLTQTNISLPFITATADGPKHIETTITREKFEELCFDLLDRLKTPVENSLRPSVAIGLNVQWRDGGSDLQIKEETESKTEKSVSDSVSNQQRNQRRIICIPSLIPSLIRNGIGDGIHKFINSVSDSVANQQRNQRRNAITNVPFLNKFHFCSVSVPFLISVSKSVSNRKRIFSVSNQKWNQFSVSDRISDDVFRDGTDSVSVPFLIAIRDGIFANRRRKISLHSDGEKVCGNYIPISPVRDDVAAAYNKGMEWKASKMLLPYKQLCSEKKVAVSQDGTEDAINDFAEDDLDKDARSPRLVMALGCEL</sequence>
<dbReference type="PANTHER" id="PTHR19375">
    <property type="entry name" value="HEAT SHOCK PROTEIN 70KDA"/>
    <property type="match status" value="1"/>
</dbReference>